<keyword evidence="6" id="KW-0472">Membrane</keyword>
<evidence type="ECO:0000313" key="7">
    <source>
        <dbReference type="EMBL" id="QEI07950.1"/>
    </source>
</evidence>
<name>A0A5C0B3Y3_9BURK</name>
<reference evidence="7 8" key="1">
    <citation type="submission" date="2019-08" db="EMBL/GenBank/DDBJ databases">
        <title>Amphibian skin-associated Pigmentiphaga: genome sequence and occurrence across geography and hosts.</title>
        <authorList>
            <person name="Bletz M.C."/>
            <person name="Bunk B."/>
            <person name="Sproeer C."/>
            <person name="Biwer P."/>
            <person name="Reiter S."/>
            <person name="Rabemananjara F.C.E."/>
            <person name="Schulz S."/>
            <person name="Overmann J."/>
            <person name="Vences M."/>
        </authorList>
    </citation>
    <scope>NUCLEOTIDE SEQUENCE [LARGE SCALE GENOMIC DNA]</scope>
    <source>
        <strain evidence="7 8">Mada1488</strain>
    </source>
</reference>
<evidence type="ECO:0000256" key="4">
    <source>
        <dbReference type="ARBA" id="ARBA00022519"/>
    </source>
</evidence>
<keyword evidence="5" id="KW-0732">Signal</keyword>
<dbReference type="SUPFAM" id="SSF53850">
    <property type="entry name" value="Periplasmic binding protein-like II"/>
    <property type="match status" value="1"/>
</dbReference>
<dbReference type="Pfam" id="PF13379">
    <property type="entry name" value="NMT1_2"/>
    <property type="match status" value="1"/>
</dbReference>
<dbReference type="PANTHER" id="PTHR30024">
    <property type="entry name" value="ALIPHATIC SULFONATES-BINDING PROTEIN-RELATED"/>
    <property type="match status" value="1"/>
</dbReference>
<sequence length="437" mass="47172">MKPVDVAPLLSPSVVEPVAAQQASDPARRNLLTGSAKVLAGAALFNLVDPLVRAGAWAAGSDAPEKKEVKIGFIPLTDCASVVMASVLGIDKKYGVTIVPTKEASWPGVRDKLINGELDLAHVLYGLIYGVQLGIGGPKKDMAVLMNLNQNGQAITLSNKLLEAGVRDGAGLAKLIKSDKREFTFAQTFPTGTHAMWLYYWLATYGINPMQDVKVITVPPPQMVANMKVGNMDGYCVGEPWGARAIADKIGFTGVTTQDIWTDHPEKVLGTTSDFVAKNPNTARAVTAAILEAGKWIDASVSNRRQTAETVAAKSYVNTATDSILDRMLGRYSDGLGKTWDDAHPMRFHGDGSANFPYLSDGMWFLTQHKRWGLLKDHPDYLAVAKQINRIELYKEAAAAAKTALPQSESRTSKLIDGTVWDGSNPKAYADGFKIKV</sequence>
<protein>
    <submittedName>
        <fullName evidence="7">ABC transporter substrate-binding protein</fullName>
    </submittedName>
</protein>
<evidence type="ECO:0000256" key="3">
    <source>
        <dbReference type="ARBA" id="ARBA00022475"/>
    </source>
</evidence>
<evidence type="ECO:0000256" key="1">
    <source>
        <dbReference type="ARBA" id="ARBA00004308"/>
    </source>
</evidence>
<organism evidence="7 8">
    <name type="scientific">Pigmentiphaga aceris</name>
    <dbReference type="NCBI Taxonomy" id="1940612"/>
    <lineage>
        <taxon>Bacteria</taxon>
        <taxon>Pseudomonadati</taxon>
        <taxon>Pseudomonadota</taxon>
        <taxon>Betaproteobacteria</taxon>
        <taxon>Burkholderiales</taxon>
        <taxon>Alcaligenaceae</taxon>
        <taxon>Pigmentiphaga</taxon>
    </lineage>
</organism>
<evidence type="ECO:0000256" key="2">
    <source>
        <dbReference type="ARBA" id="ARBA00022448"/>
    </source>
</evidence>
<dbReference type="AlphaFoldDB" id="A0A5C0B3Y3"/>
<comment type="subcellular location">
    <subcellularLocation>
        <location evidence="1">Endomembrane system</location>
    </subcellularLocation>
</comment>
<accession>A0A5C0B3Y3</accession>
<dbReference type="Gene3D" id="3.40.190.10">
    <property type="entry name" value="Periplasmic binding protein-like II"/>
    <property type="match status" value="2"/>
</dbReference>
<gene>
    <name evidence="7" type="ORF">FXN63_20485</name>
</gene>
<dbReference type="OrthoDB" id="9789215at2"/>
<keyword evidence="3" id="KW-1003">Cell membrane</keyword>
<evidence type="ECO:0000256" key="5">
    <source>
        <dbReference type="ARBA" id="ARBA00022729"/>
    </source>
</evidence>
<evidence type="ECO:0000313" key="8">
    <source>
        <dbReference type="Proteomes" id="UP000325161"/>
    </source>
</evidence>
<proteinExistence type="predicted"/>
<keyword evidence="4" id="KW-0997">Cell inner membrane</keyword>
<keyword evidence="2" id="KW-0813">Transport</keyword>
<dbReference type="InterPro" id="IPR044527">
    <property type="entry name" value="NrtA/CpmA_ABC-bd_dom"/>
</dbReference>
<dbReference type="GO" id="GO:0012505">
    <property type="term" value="C:endomembrane system"/>
    <property type="evidence" value="ECO:0007669"/>
    <property type="project" value="UniProtKB-SubCell"/>
</dbReference>
<dbReference type="PANTHER" id="PTHR30024:SF7">
    <property type="entry name" value="NITRATE_NITRITE BINDING PROTEIN NRTA"/>
    <property type="match status" value="1"/>
</dbReference>
<dbReference type="CDD" id="cd13553">
    <property type="entry name" value="PBP2_NrtA_CpmA_like"/>
    <property type="match status" value="1"/>
</dbReference>
<dbReference type="RefSeq" id="WP_148816998.1">
    <property type="nucleotide sequence ID" value="NZ_CP043046.1"/>
</dbReference>
<dbReference type="KEGG" id="pacr:FXN63_20485"/>
<evidence type="ECO:0000256" key="6">
    <source>
        <dbReference type="ARBA" id="ARBA00023136"/>
    </source>
</evidence>
<dbReference type="Proteomes" id="UP000325161">
    <property type="component" value="Chromosome"/>
</dbReference>
<dbReference type="EMBL" id="CP043046">
    <property type="protein sequence ID" value="QEI07950.1"/>
    <property type="molecule type" value="Genomic_DNA"/>
</dbReference>
<keyword evidence="8" id="KW-1185">Reference proteome</keyword>